<dbReference type="EMBL" id="JAUSWL010000023">
    <property type="protein sequence ID" value="MDQ0547263.1"/>
    <property type="molecule type" value="Genomic_DNA"/>
</dbReference>
<comment type="caution">
    <text evidence="2">The sequence shown here is derived from an EMBL/GenBank/DDBJ whole genome shotgun (WGS) entry which is preliminary data.</text>
</comment>
<proteinExistence type="predicted"/>
<evidence type="ECO:0000313" key="2">
    <source>
        <dbReference type="EMBL" id="MDQ0547263.1"/>
    </source>
</evidence>
<keyword evidence="1" id="KW-1133">Transmembrane helix</keyword>
<feature type="transmembrane region" description="Helical" evidence="1">
    <location>
        <begin position="105"/>
        <end position="126"/>
    </location>
</feature>
<evidence type="ECO:0000313" key="3">
    <source>
        <dbReference type="Proteomes" id="UP001223420"/>
    </source>
</evidence>
<dbReference type="AlphaFoldDB" id="A0AAJ1U3B4"/>
<evidence type="ECO:0000256" key="1">
    <source>
        <dbReference type="SAM" id="Phobius"/>
    </source>
</evidence>
<accession>A0AAJ1U3B4</accession>
<organism evidence="2 3">
    <name type="scientific">Methylobacterium brachiatum</name>
    <dbReference type="NCBI Taxonomy" id="269660"/>
    <lineage>
        <taxon>Bacteria</taxon>
        <taxon>Pseudomonadati</taxon>
        <taxon>Pseudomonadota</taxon>
        <taxon>Alphaproteobacteria</taxon>
        <taxon>Hyphomicrobiales</taxon>
        <taxon>Methylobacteriaceae</taxon>
        <taxon>Methylobacterium</taxon>
    </lineage>
</organism>
<keyword evidence="1" id="KW-0472">Membrane</keyword>
<sequence length="135" mass="14989">MIGLRVTWRLRRRVVGLFAVRRGSRSALADQNSVPSMSEERLAAARLRIAQLNYVRITHIISKFALLSLFAVLSKPETAAKTLASLLFMSAFLSAVLALHSRARLTSSVLSCWDETAFFLLFALIVRSMTVAHAI</sequence>
<feature type="transmembrane region" description="Helical" evidence="1">
    <location>
        <begin position="53"/>
        <end position="73"/>
    </location>
</feature>
<feature type="transmembrane region" description="Helical" evidence="1">
    <location>
        <begin position="80"/>
        <end position="99"/>
    </location>
</feature>
<keyword evidence="1" id="KW-0812">Transmembrane</keyword>
<reference evidence="2" key="1">
    <citation type="submission" date="2023-07" db="EMBL/GenBank/DDBJ databases">
        <title>Genomic Encyclopedia of Type Strains, Phase IV (KMG-IV): sequencing the most valuable type-strain genomes for metagenomic binning, comparative biology and taxonomic classification.</title>
        <authorList>
            <person name="Goeker M."/>
        </authorList>
    </citation>
    <scope>NUCLEOTIDE SEQUENCE</scope>
    <source>
        <strain evidence="2">DSM 19569</strain>
    </source>
</reference>
<protein>
    <submittedName>
        <fullName evidence="2">Uncharacterized protein</fullName>
    </submittedName>
</protein>
<dbReference type="Proteomes" id="UP001223420">
    <property type="component" value="Unassembled WGS sequence"/>
</dbReference>
<dbReference type="RefSeq" id="WP_142583737.1">
    <property type="nucleotide sequence ID" value="NZ_CP033232.1"/>
</dbReference>
<gene>
    <name evidence="2" type="ORF">QO001_006222</name>
</gene>
<name>A0AAJ1U3B4_9HYPH</name>